<dbReference type="SUPFAM" id="SSF46946">
    <property type="entry name" value="S13-like H2TH domain"/>
    <property type="match status" value="1"/>
</dbReference>
<evidence type="ECO:0000256" key="14">
    <source>
        <dbReference type="ARBA" id="ARBA00044632"/>
    </source>
</evidence>
<dbReference type="InterPro" id="IPR000214">
    <property type="entry name" value="Znf_DNA_glyclase/AP_lyase"/>
</dbReference>
<evidence type="ECO:0000256" key="3">
    <source>
        <dbReference type="ARBA" id="ARBA00011245"/>
    </source>
</evidence>
<keyword evidence="20" id="KW-1185">Reference proteome</keyword>
<feature type="domain" description="FPG-type" evidence="17">
    <location>
        <begin position="243"/>
        <end position="277"/>
    </location>
</feature>
<dbReference type="InterPro" id="IPR035937">
    <property type="entry name" value="FPG_N"/>
</dbReference>
<accession>A0ABX0SHM8</accession>
<keyword evidence="9 15" id="KW-0238">DNA-binding</keyword>
<evidence type="ECO:0000256" key="15">
    <source>
        <dbReference type="HAMAP-Rule" id="MF_00103"/>
    </source>
</evidence>
<gene>
    <name evidence="15" type="primary">mutM</name>
    <name evidence="15" type="synonym">fpg</name>
    <name evidence="19" type="ORF">FB473_002034</name>
</gene>
<dbReference type="Pfam" id="PF01149">
    <property type="entry name" value="Fapy_DNA_glyco"/>
    <property type="match status" value="1"/>
</dbReference>
<evidence type="ECO:0000256" key="11">
    <source>
        <dbReference type="ARBA" id="ARBA00023239"/>
    </source>
</evidence>
<comment type="similarity">
    <text evidence="2 15">Belongs to the FPG family.</text>
</comment>
<evidence type="ECO:0000313" key="19">
    <source>
        <dbReference type="EMBL" id="NIH57389.1"/>
    </source>
</evidence>
<dbReference type="SUPFAM" id="SSF81624">
    <property type="entry name" value="N-terminal domain of MutM-like DNA repair proteins"/>
    <property type="match status" value="1"/>
</dbReference>
<dbReference type="GO" id="GO:0140078">
    <property type="term" value="F:class I DNA-(apurinic or apyrimidinic site) endonuclease activity"/>
    <property type="evidence" value="ECO:0007669"/>
    <property type="project" value="UniProtKB-EC"/>
</dbReference>
<evidence type="ECO:0000256" key="10">
    <source>
        <dbReference type="ARBA" id="ARBA00023204"/>
    </source>
</evidence>
<evidence type="ECO:0000256" key="1">
    <source>
        <dbReference type="ARBA" id="ARBA00001668"/>
    </source>
</evidence>
<dbReference type="InterPro" id="IPR012319">
    <property type="entry name" value="FPG_cat"/>
</dbReference>
<keyword evidence="10 15" id="KW-0234">DNA repair</keyword>
<dbReference type="CDD" id="cd08966">
    <property type="entry name" value="EcFpg-like_N"/>
    <property type="match status" value="1"/>
</dbReference>
<feature type="binding site" evidence="15">
    <location>
        <position position="95"/>
    </location>
    <ligand>
        <name>DNA</name>
        <dbReference type="ChEBI" id="CHEBI:16991"/>
    </ligand>
</feature>
<dbReference type="InterPro" id="IPR010663">
    <property type="entry name" value="Znf_FPG/IleRS"/>
</dbReference>
<feature type="binding site" evidence="15">
    <location>
        <position position="115"/>
    </location>
    <ligand>
        <name>DNA</name>
        <dbReference type="ChEBI" id="CHEBI:16991"/>
    </ligand>
</feature>
<dbReference type="HAMAP" id="MF_00103">
    <property type="entry name" value="Fapy_DNA_glycosyl"/>
    <property type="match status" value="1"/>
</dbReference>
<dbReference type="EMBL" id="JAAMOZ010000001">
    <property type="protein sequence ID" value="NIH57389.1"/>
    <property type="molecule type" value="Genomic_DNA"/>
</dbReference>
<evidence type="ECO:0000256" key="6">
    <source>
        <dbReference type="ARBA" id="ARBA00022771"/>
    </source>
</evidence>
<evidence type="ECO:0000256" key="13">
    <source>
        <dbReference type="ARBA" id="ARBA00023295"/>
    </source>
</evidence>
<comment type="subunit">
    <text evidence="3 15">Monomer.</text>
</comment>
<keyword evidence="6 15" id="KW-0863">Zinc-finger</keyword>
<evidence type="ECO:0000256" key="5">
    <source>
        <dbReference type="ARBA" id="ARBA00022763"/>
    </source>
</evidence>
<evidence type="ECO:0000256" key="2">
    <source>
        <dbReference type="ARBA" id="ARBA00009409"/>
    </source>
</evidence>
<protein>
    <recommendedName>
        <fullName evidence="15">Formamidopyrimidine-DNA glycosylase</fullName>
        <shortName evidence="15">Fapy-DNA glycosylase</shortName>
        <ecNumber evidence="15">3.2.2.23</ecNumber>
    </recommendedName>
    <alternativeName>
        <fullName evidence="15">DNA-(apurinic or apyrimidinic site) lyase MutM</fullName>
        <shortName evidence="15">AP lyase MutM</shortName>
        <ecNumber evidence="15">4.2.99.18</ecNumber>
    </alternativeName>
</protein>
<dbReference type="RefSeq" id="WP_167167040.1">
    <property type="nucleotide sequence ID" value="NZ_BAAAOO010000013.1"/>
</dbReference>
<reference evidence="19 20" key="1">
    <citation type="submission" date="2020-02" db="EMBL/GenBank/DDBJ databases">
        <title>Sequencing the genomes of 1000 actinobacteria strains.</title>
        <authorList>
            <person name="Klenk H.-P."/>
        </authorList>
    </citation>
    <scope>NUCLEOTIDE SEQUENCE [LARGE SCALE GENOMIC DNA]</scope>
    <source>
        <strain evidence="19 20">DSM 19609</strain>
    </source>
</reference>
<dbReference type="EC" id="4.2.99.18" evidence="15"/>
<keyword evidence="5 15" id="KW-0227">DNA damage</keyword>
<feature type="domain" description="Formamidopyrimidine-DNA glycosylase catalytic" evidence="18">
    <location>
        <begin position="2"/>
        <end position="118"/>
    </location>
</feature>
<dbReference type="InterPro" id="IPR020629">
    <property type="entry name" value="FPG_Glyclase"/>
</dbReference>
<dbReference type="EC" id="3.2.2.23" evidence="15"/>
<evidence type="ECO:0000259" key="17">
    <source>
        <dbReference type="PROSITE" id="PS51066"/>
    </source>
</evidence>
<dbReference type="InterPro" id="IPR010979">
    <property type="entry name" value="Ribosomal_uS13-like_H2TH"/>
</dbReference>
<dbReference type="Pfam" id="PF06827">
    <property type="entry name" value="zf-FPG_IleRS"/>
    <property type="match status" value="1"/>
</dbReference>
<dbReference type="NCBIfam" id="TIGR00577">
    <property type="entry name" value="fpg"/>
    <property type="match status" value="1"/>
</dbReference>
<comment type="caution">
    <text evidence="19">The sequence shown here is derived from an EMBL/GenBank/DDBJ whole genome shotgun (WGS) entry which is preliminary data.</text>
</comment>
<dbReference type="SMART" id="SM00898">
    <property type="entry name" value="Fapy_DNA_glyco"/>
    <property type="match status" value="1"/>
</dbReference>
<evidence type="ECO:0000313" key="20">
    <source>
        <dbReference type="Proteomes" id="UP000749311"/>
    </source>
</evidence>
<proteinExistence type="inferred from homology"/>
<keyword evidence="4 15" id="KW-0479">Metal-binding</keyword>
<keyword evidence="12 15" id="KW-0511">Multifunctional enzyme</keyword>
<comment type="catalytic activity">
    <reaction evidence="14 15">
        <text>2'-deoxyribonucleotide-(2'-deoxyribose 5'-phosphate)-2'-deoxyribonucleotide-DNA = a 3'-end 2'-deoxyribonucleotide-(2,3-dehydro-2,3-deoxyribose 5'-phosphate)-DNA + a 5'-end 5'-phospho-2'-deoxyribonucleoside-DNA + H(+)</text>
        <dbReference type="Rhea" id="RHEA:66592"/>
        <dbReference type="Rhea" id="RHEA-COMP:13180"/>
        <dbReference type="Rhea" id="RHEA-COMP:16897"/>
        <dbReference type="Rhea" id="RHEA-COMP:17067"/>
        <dbReference type="ChEBI" id="CHEBI:15378"/>
        <dbReference type="ChEBI" id="CHEBI:136412"/>
        <dbReference type="ChEBI" id="CHEBI:157695"/>
        <dbReference type="ChEBI" id="CHEBI:167181"/>
        <dbReference type="EC" id="4.2.99.18"/>
    </reaction>
</comment>
<comment type="cofactor">
    <cofactor evidence="15">
        <name>Zn(2+)</name>
        <dbReference type="ChEBI" id="CHEBI:29105"/>
    </cofactor>
    <text evidence="15">Binds 1 zinc ion per subunit.</text>
</comment>
<keyword evidence="8 15" id="KW-0862">Zinc</keyword>
<sequence>MPELPEVEVVRAGLAPIITGRTLSRVRVLHDRPVRTHPTGREGFASDLVGRMMAEPRRRGKFLWIPFTDGDALVVHLGMSGQFRVDAPDAPLLPHTRVVFDFADGGDQLRFVDQRMFGGLQLAPGGAELPGQVAHIARDPFDPEFDASDVARRMVARRTTIKRALLDQRLVSGIGNIYADETLWRGRVHFEQPVSSMTRTRATRLLHTARDVMAEALAQGGTSFDSLYVNVNGASGYFGRALSVYGRQGAPCPRCGTAIVRAAFMNRSSFFCPRCQRLLGAPGGIHAPGTGRDARLEGRGRTRSPGIEHGSTP</sequence>
<evidence type="ECO:0000256" key="16">
    <source>
        <dbReference type="SAM" id="MobiDB-lite"/>
    </source>
</evidence>
<evidence type="ECO:0000256" key="12">
    <source>
        <dbReference type="ARBA" id="ARBA00023268"/>
    </source>
</evidence>
<dbReference type="Pfam" id="PF06831">
    <property type="entry name" value="H2TH"/>
    <property type="match status" value="1"/>
</dbReference>
<dbReference type="PROSITE" id="PS01242">
    <property type="entry name" value="ZF_FPG_1"/>
    <property type="match status" value="1"/>
</dbReference>
<keyword evidence="13 15" id="KW-0326">Glycosidase</keyword>
<evidence type="ECO:0000256" key="4">
    <source>
        <dbReference type="ARBA" id="ARBA00022723"/>
    </source>
</evidence>
<dbReference type="PROSITE" id="PS51066">
    <property type="entry name" value="ZF_FPG_2"/>
    <property type="match status" value="1"/>
</dbReference>
<organism evidence="19 20">
    <name type="scientific">Brooklawnia cerclae</name>
    <dbReference type="NCBI Taxonomy" id="349934"/>
    <lineage>
        <taxon>Bacteria</taxon>
        <taxon>Bacillati</taxon>
        <taxon>Actinomycetota</taxon>
        <taxon>Actinomycetes</taxon>
        <taxon>Propionibacteriales</taxon>
        <taxon>Propionibacteriaceae</taxon>
        <taxon>Brooklawnia</taxon>
    </lineage>
</organism>
<dbReference type="InterPro" id="IPR015886">
    <property type="entry name" value="H2TH_FPG"/>
</dbReference>
<dbReference type="SMART" id="SM01232">
    <property type="entry name" value="H2TH"/>
    <property type="match status" value="1"/>
</dbReference>
<name>A0ABX0SHM8_9ACTN</name>
<dbReference type="PANTHER" id="PTHR22993">
    <property type="entry name" value="FORMAMIDOPYRIMIDINE-DNA GLYCOSYLASE"/>
    <property type="match status" value="1"/>
</dbReference>
<comment type="catalytic activity">
    <reaction evidence="1 15">
        <text>Hydrolysis of DNA containing ring-opened 7-methylguanine residues, releasing 2,6-diamino-4-hydroxy-5-(N-methyl)formamidopyrimidine.</text>
        <dbReference type="EC" id="3.2.2.23"/>
    </reaction>
</comment>
<dbReference type="GO" id="GO:0008534">
    <property type="term" value="F:oxidized purine nucleobase lesion DNA N-glycosylase activity"/>
    <property type="evidence" value="ECO:0007669"/>
    <property type="project" value="UniProtKB-EC"/>
</dbReference>
<dbReference type="Gene3D" id="3.20.190.10">
    <property type="entry name" value="MutM-like, N-terminal"/>
    <property type="match status" value="1"/>
</dbReference>
<feature type="region of interest" description="Disordered" evidence="16">
    <location>
        <begin position="284"/>
        <end position="313"/>
    </location>
</feature>
<dbReference type="PANTHER" id="PTHR22993:SF9">
    <property type="entry name" value="FORMAMIDOPYRIMIDINE-DNA GLYCOSYLASE"/>
    <property type="match status" value="1"/>
</dbReference>
<keyword evidence="7 15" id="KW-0378">Hydrolase</keyword>
<dbReference type="Proteomes" id="UP000749311">
    <property type="component" value="Unassembled WGS sequence"/>
</dbReference>
<evidence type="ECO:0000259" key="18">
    <source>
        <dbReference type="PROSITE" id="PS51068"/>
    </source>
</evidence>
<feature type="active site" description="Schiff-base intermediate with DNA" evidence="15">
    <location>
        <position position="2"/>
    </location>
</feature>
<feature type="active site" description="Proton donor; for delta-elimination activity" evidence="15">
    <location>
        <position position="267"/>
    </location>
</feature>
<dbReference type="InterPro" id="IPR015887">
    <property type="entry name" value="DNA_glyclase_Znf_dom_DNA_BS"/>
</dbReference>
<evidence type="ECO:0000256" key="8">
    <source>
        <dbReference type="ARBA" id="ARBA00022833"/>
    </source>
</evidence>
<evidence type="ECO:0000256" key="9">
    <source>
        <dbReference type="ARBA" id="ARBA00023125"/>
    </source>
</evidence>
<dbReference type="PROSITE" id="PS51068">
    <property type="entry name" value="FPG_CAT"/>
    <property type="match status" value="1"/>
</dbReference>
<dbReference type="Gene3D" id="1.10.8.50">
    <property type="match status" value="1"/>
</dbReference>
<keyword evidence="11 15" id="KW-0456">Lyase</keyword>
<feature type="active site" description="Proton donor; for beta-elimination activity" evidence="15">
    <location>
        <position position="61"/>
    </location>
</feature>
<feature type="binding site" evidence="15">
    <location>
        <position position="157"/>
    </location>
    <ligand>
        <name>DNA</name>
        <dbReference type="ChEBI" id="CHEBI:16991"/>
    </ligand>
</feature>
<evidence type="ECO:0000256" key="7">
    <source>
        <dbReference type="ARBA" id="ARBA00022801"/>
    </source>
</evidence>
<dbReference type="NCBIfam" id="NF002211">
    <property type="entry name" value="PRK01103.1"/>
    <property type="match status" value="1"/>
</dbReference>
<dbReference type="SUPFAM" id="SSF57716">
    <property type="entry name" value="Glucocorticoid receptor-like (DNA-binding domain)"/>
    <property type="match status" value="1"/>
</dbReference>
<comment type="function">
    <text evidence="15">Involved in base excision repair of DNA damaged by oxidation or by mutagenic agents. Acts as DNA glycosylase that recognizes and removes damaged bases. Has a preference for oxidized purines, such as 7,8-dihydro-8-oxoguanine (8-oxoG). Has AP (apurinic/apyrimidinic) lyase activity and introduces nicks in the DNA strand. Cleaves the DNA backbone by beta-delta elimination to generate a single-strand break at the site of the removed base with both 3'- and 5'-phosphates.</text>
</comment>
<feature type="active site" description="Proton donor" evidence="15">
    <location>
        <position position="3"/>
    </location>
</feature>